<dbReference type="Proteomes" id="UP001161704">
    <property type="component" value="Unassembled WGS sequence"/>
</dbReference>
<comment type="caution">
    <text evidence="1">The sequence shown here is derived from an EMBL/GenBank/DDBJ whole genome shotgun (WGS) entry which is preliminary data.</text>
</comment>
<name>A0AA42UFX9_AERCA</name>
<evidence type="ECO:0000313" key="2">
    <source>
        <dbReference type="Proteomes" id="UP001161704"/>
    </source>
</evidence>
<reference evidence="1" key="1">
    <citation type="submission" date="2022-09" db="EMBL/GenBank/DDBJ databases">
        <title>Intensive care unit water sources are persistently colonized with multi-drug resistant bacteria and are the site of extensive horizontal gene transfer of antibiotic resistance genes.</title>
        <authorList>
            <person name="Diorio-Toth L."/>
        </authorList>
    </citation>
    <scope>NUCLEOTIDE SEQUENCE</scope>
    <source>
        <strain evidence="1">GD03710</strain>
    </source>
</reference>
<gene>
    <name evidence="1" type="ORF">N5I20_21375</name>
</gene>
<dbReference type="AlphaFoldDB" id="A0AA42UFX9"/>
<sequence>MAREIEQDWGVKGQDDMRQEVIRSSYLDGGDRLYLIYDEAKGVYRVGTRWVWLGKYRDIWDACDAFDVIELLGVVDSLTAAQVKREIKRQPRSRAAVRKGMARIDGLLEAVQKRLSGLIPRAGGSKASLTVWVKARGRTGQSS</sequence>
<dbReference type="EMBL" id="JAOCIZ010000137">
    <property type="protein sequence ID" value="MDH1507598.1"/>
    <property type="molecule type" value="Genomic_DNA"/>
</dbReference>
<proteinExistence type="predicted"/>
<accession>A0AA42UFX9</accession>
<protein>
    <submittedName>
        <fullName evidence="1">Uncharacterized protein</fullName>
    </submittedName>
</protein>
<dbReference type="RefSeq" id="WP_279976336.1">
    <property type="nucleotide sequence ID" value="NZ_JAOCFK010000060.1"/>
</dbReference>
<organism evidence="1 2">
    <name type="scientific">Aeromonas caviae</name>
    <name type="common">Aeromonas punctata</name>
    <dbReference type="NCBI Taxonomy" id="648"/>
    <lineage>
        <taxon>Bacteria</taxon>
        <taxon>Pseudomonadati</taxon>
        <taxon>Pseudomonadota</taxon>
        <taxon>Gammaproteobacteria</taxon>
        <taxon>Aeromonadales</taxon>
        <taxon>Aeromonadaceae</taxon>
        <taxon>Aeromonas</taxon>
    </lineage>
</organism>
<evidence type="ECO:0000313" key="1">
    <source>
        <dbReference type="EMBL" id="MDH1507598.1"/>
    </source>
</evidence>